<accession>A0A6J4CW12</accession>
<dbReference type="Gene3D" id="1.10.10.10">
    <property type="entry name" value="Winged helix-like DNA-binding domain superfamily/Winged helix DNA-binding domain"/>
    <property type="match status" value="1"/>
</dbReference>
<evidence type="ECO:0000256" key="8">
    <source>
        <dbReference type="HAMAP-Rule" id="MF_00772"/>
    </source>
</evidence>
<evidence type="ECO:0000313" key="10">
    <source>
        <dbReference type="EMBL" id="BCD69405.1"/>
    </source>
</evidence>
<proteinExistence type="inferred from homology"/>
<comment type="catalytic activity">
    <reaction evidence="1 8">
        <text>a 4-O-methyl-thymidine in DNA + L-cysteinyl-[protein] = a thymidine in DNA + S-methyl-L-cysteinyl-[protein]</text>
        <dbReference type="Rhea" id="RHEA:53428"/>
        <dbReference type="Rhea" id="RHEA-COMP:10131"/>
        <dbReference type="Rhea" id="RHEA-COMP:10132"/>
        <dbReference type="Rhea" id="RHEA-COMP:13555"/>
        <dbReference type="Rhea" id="RHEA-COMP:13556"/>
        <dbReference type="ChEBI" id="CHEBI:29950"/>
        <dbReference type="ChEBI" id="CHEBI:82612"/>
        <dbReference type="ChEBI" id="CHEBI:137386"/>
        <dbReference type="ChEBI" id="CHEBI:137387"/>
        <dbReference type="EC" id="2.1.1.63"/>
    </reaction>
</comment>
<comment type="similarity">
    <text evidence="8">Belongs to the MGMT family.</text>
</comment>
<feature type="domain" description="Methylated-DNA-[protein]-cysteine S-methyltransferase DNA binding" evidence="9">
    <location>
        <begin position="74"/>
        <end position="152"/>
    </location>
</feature>
<keyword evidence="3 8" id="KW-0489">Methyltransferase</keyword>
<keyword evidence="6 8" id="KW-0234">DNA repair</keyword>
<evidence type="ECO:0000256" key="5">
    <source>
        <dbReference type="ARBA" id="ARBA00022763"/>
    </source>
</evidence>
<dbReference type="PANTHER" id="PTHR10815">
    <property type="entry name" value="METHYLATED-DNA--PROTEIN-CYSTEINE METHYLTRANSFERASE"/>
    <property type="match status" value="1"/>
</dbReference>
<feature type="active site" description="Nucleophile; methyl group acceptor" evidence="8">
    <location>
        <position position="124"/>
    </location>
</feature>
<comment type="subcellular location">
    <subcellularLocation>
        <location evidence="8">Cytoplasm</location>
    </subcellularLocation>
</comment>
<evidence type="ECO:0000256" key="4">
    <source>
        <dbReference type="ARBA" id="ARBA00022679"/>
    </source>
</evidence>
<dbReference type="GO" id="GO:0032259">
    <property type="term" value="P:methylation"/>
    <property type="evidence" value="ECO:0007669"/>
    <property type="project" value="UniProtKB-KW"/>
</dbReference>
<dbReference type="OrthoDB" id="9802228at2"/>
<dbReference type="HAMAP" id="MF_00772">
    <property type="entry name" value="OGT"/>
    <property type="match status" value="1"/>
</dbReference>
<dbReference type="InterPro" id="IPR036217">
    <property type="entry name" value="MethylDNA_cys_MeTrfase_DNAb"/>
</dbReference>
<dbReference type="EMBL" id="AP019774">
    <property type="protein sequence ID" value="BCD69405.1"/>
    <property type="molecule type" value="Genomic_DNA"/>
</dbReference>
<dbReference type="InterPro" id="IPR023546">
    <property type="entry name" value="MGMT"/>
</dbReference>
<comment type="catalytic activity">
    <reaction evidence="7 8">
        <text>a 6-O-methyl-2'-deoxyguanosine in DNA + L-cysteinyl-[protein] = S-methyl-L-cysteinyl-[protein] + a 2'-deoxyguanosine in DNA</text>
        <dbReference type="Rhea" id="RHEA:24000"/>
        <dbReference type="Rhea" id="RHEA-COMP:10131"/>
        <dbReference type="Rhea" id="RHEA-COMP:10132"/>
        <dbReference type="Rhea" id="RHEA-COMP:11367"/>
        <dbReference type="Rhea" id="RHEA-COMP:11368"/>
        <dbReference type="ChEBI" id="CHEBI:29950"/>
        <dbReference type="ChEBI" id="CHEBI:82612"/>
        <dbReference type="ChEBI" id="CHEBI:85445"/>
        <dbReference type="ChEBI" id="CHEBI:85448"/>
        <dbReference type="EC" id="2.1.1.63"/>
    </reaction>
</comment>
<dbReference type="InterPro" id="IPR036631">
    <property type="entry name" value="MGMT_N_sf"/>
</dbReference>
<name>A0A6J4CW12_9HELI</name>
<evidence type="ECO:0000256" key="7">
    <source>
        <dbReference type="ARBA" id="ARBA00049348"/>
    </source>
</evidence>
<evidence type="ECO:0000256" key="6">
    <source>
        <dbReference type="ARBA" id="ARBA00023204"/>
    </source>
</evidence>
<dbReference type="NCBIfam" id="TIGR00589">
    <property type="entry name" value="ogt"/>
    <property type="match status" value="1"/>
</dbReference>
<dbReference type="InterPro" id="IPR036388">
    <property type="entry name" value="WH-like_DNA-bd_sf"/>
</dbReference>
<dbReference type="SUPFAM" id="SSF46767">
    <property type="entry name" value="Methylated DNA-protein cysteine methyltransferase, C-terminal domain"/>
    <property type="match status" value="1"/>
</dbReference>
<organism evidence="10 11">
    <name type="scientific">Helicobacter suis</name>
    <dbReference type="NCBI Taxonomy" id="104628"/>
    <lineage>
        <taxon>Bacteria</taxon>
        <taxon>Pseudomonadati</taxon>
        <taxon>Campylobacterota</taxon>
        <taxon>Epsilonproteobacteria</taxon>
        <taxon>Campylobacterales</taxon>
        <taxon>Helicobacteraceae</taxon>
        <taxon>Helicobacter</taxon>
    </lineage>
</organism>
<gene>
    <name evidence="10" type="primary">ogt</name>
    <name evidence="10" type="ORF">SNTW_00500</name>
</gene>
<evidence type="ECO:0000256" key="3">
    <source>
        <dbReference type="ARBA" id="ARBA00022603"/>
    </source>
</evidence>
<dbReference type="PANTHER" id="PTHR10815:SF5">
    <property type="entry name" value="METHYLATED-DNA--PROTEIN-CYSTEINE METHYLTRANSFERASE"/>
    <property type="match status" value="1"/>
</dbReference>
<dbReference type="InterPro" id="IPR014048">
    <property type="entry name" value="MethylDNA_cys_MeTrfase_DNA-bd"/>
</dbReference>
<evidence type="ECO:0000313" key="11">
    <source>
        <dbReference type="Proteomes" id="UP000317935"/>
    </source>
</evidence>
<dbReference type="RefSeq" id="WP_006564192.1">
    <property type="nucleotide sequence ID" value="NZ_AP019774.1"/>
</dbReference>
<keyword evidence="2 8" id="KW-0963">Cytoplasm</keyword>
<dbReference type="EC" id="2.1.1.63" evidence="8"/>
<dbReference type="Proteomes" id="UP000317935">
    <property type="component" value="Chromosome"/>
</dbReference>
<dbReference type="GO" id="GO:0003908">
    <property type="term" value="F:methylated-DNA-[protein]-cysteine S-methyltransferase activity"/>
    <property type="evidence" value="ECO:0007669"/>
    <property type="project" value="UniProtKB-UniRule"/>
</dbReference>
<reference evidence="10 11" key="1">
    <citation type="submission" date="2019-06" db="EMBL/GenBank/DDBJ databases">
        <title>Complete genome sequence of Helicobacter suis SNTW101c.</title>
        <authorList>
            <person name="Rimbara E."/>
            <person name="Suzuki M."/>
            <person name="Matsui H."/>
            <person name="Nakamura M."/>
            <person name="Mori S."/>
            <person name="Shibayama K."/>
        </authorList>
    </citation>
    <scope>NUCLEOTIDE SEQUENCE [LARGE SCALE GENOMIC DNA]</scope>
    <source>
        <strain evidence="10 11">SNTW101c</strain>
    </source>
</reference>
<dbReference type="PROSITE" id="PS00374">
    <property type="entry name" value="MGMT"/>
    <property type="match status" value="1"/>
</dbReference>
<dbReference type="GO" id="GO:0006307">
    <property type="term" value="P:DNA alkylation repair"/>
    <property type="evidence" value="ECO:0007669"/>
    <property type="project" value="UniProtKB-UniRule"/>
</dbReference>
<comment type="function">
    <text evidence="8">Involved in the cellular defense against the biological effects of O6-methylguanine (O6-MeG) and O4-methylthymine (O4-MeT) in DNA. Repairs the methylated nucleobase in DNA by stoichiometrically transferring the methyl group to a cysteine residue in the enzyme. This is a suicide reaction: the enzyme is irreversibly inactivated.</text>
</comment>
<sequence length="157" mass="17619">MSVYFFKTPLSFPMPYLRLCTNTGGLYNLEFTKSCLKSDKPDSRMHAVIEALEGYFEGSLRRFNISLVLQGTSFEKQVWQALKQIPYGQTMSYQEIAKILGKPKACRAVGQANHKNPCPLFIPCHRVVRQNGDLGGYGGGVDIKAWLLAHEKKNCGL</sequence>
<protein>
    <recommendedName>
        <fullName evidence="8">Methylated-DNA--protein-cysteine methyltransferase</fullName>
        <ecNumber evidence="8">2.1.1.63</ecNumber>
    </recommendedName>
    <alternativeName>
        <fullName evidence="8">6-O-methylguanine-DNA methyltransferase</fullName>
        <shortName evidence="8">MGMT</shortName>
    </alternativeName>
    <alternativeName>
        <fullName evidence="8">O-6-methylguanine-DNA-alkyltransferase</fullName>
    </alternativeName>
</protein>
<evidence type="ECO:0000259" key="9">
    <source>
        <dbReference type="Pfam" id="PF01035"/>
    </source>
</evidence>
<dbReference type="SUPFAM" id="SSF53155">
    <property type="entry name" value="Methylated DNA-protein cysteine methyltransferase domain"/>
    <property type="match status" value="1"/>
</dbReference>
<evidence type="ECO:0000256" key="1">
    <source>
        <dbReference type="ARBA" id="ARBA00001286"/>
    </source>
</evidence>
<evidence type="ECO:0000256" key="2">
    <source>
        <dbReference type="ARBA" id="ARBA00022490"/>
    </source>
</evidence>
<keyword evidence="4 8" id="KW-0808">Transferase</keyword>
<dbReference type="GO" id="GO:0005737">
    <property type="term" value="C:cytoplasm"/>
    <property type="evidence" value="ECO:0007669"/>
    <property type="project" value="UniProtKB-SubCell"/>
</dbReference>
<dbReference type="AlphaFoldDB" id="A0A6J4CW12"/>
<dbReference type="Pfam" id="PF01035">
    <property type="entry name" value="DNA_binding_1"/>
    <property type="match status" value="1"/>
</dbReference>
<keyword evidence="5 8" id="KW-0227">DNA damage</keyword>
<dbReference type="FunFam" id="1.10.10.10:FF:000337">
    <property type="entry name" value="Methylated-DNA--protein-cysteine methyltransferase"/>
    <property type="match status" value="1"/>
</dbReference>
<dbReference type="InterPro" id="IPR001497">
    <property type="entry name" value="MethylDNA_cys_MeTrfase_AS"/>
</dbReference>
<dbReference type="CDD" id="cd06445">
    <property type="entry name" value="ATase"/>
    <property type="match status" value="1"/>
</dbReference>
<comment type="miscellaneous">
    <text evidence="8">This enzyme catalyzes only one turnover and therefore is not strictly catalytic. According to one definition, an enzyme is a biocatalyst that acts repeatedly and over many reaction cycles.</text>
</comment>